<sequence>MLVLGLPFSLELVLVLFIGTVAYSIVRYVRSPWRRLPPGPKGFPVIGNILQLRDKQWTTFTELKRSFGDLMYLNAAGQPLMVINSQKVAADLLDRRAGKSSGRPPLIVADVLTGGNVIVFLGYTDVWRRMRKATHEGFNKAVVHRYHPVQFAEAILLTTGICAQPQQWDAHFRRSAASSIMSIVYGTPPVTSENDPSVKSVNDHVARLTRANIPGAHLVEVFPWMRYLPSSMAKWKRDAEQWCKRDSKMFGNLFRSVRDRLVKGEARASLAATLIEDAGRNNLTESENAWTAGTMYAAGAETTAGVMAWFLLAMTAFPEVQQRAQVELDIVIGRSRVPTFSDYERLPYIRAIVKEVLRWRPVDPVGMPHRTTEDDWYEGYFIPAGSVILPNVWQMNRDPEIYGADAAEFNPARHLDERGGLAPAPVHTKEESHVSYGFGRRICIGRHVANNSLFINIAMMLWAMNIERAKDENRSLLPLDVDGCIEDGLVVRPVPFQCQIRPRFSEAIVLLEQEQKELVYY</sequence>
<evidence type="ECO:0000256" key="4">
    <source>
        <dbReference type="ARBA" id="ARBA00022617"/>
    </source>
</evidence>
<dbReference type="GeneID" id="20678099"/>
<dbReference type="InParanoid" id="W4K1G6"/>
<organism evidence="11 12">
    <name type="scientific">Heterobasidion irregulare (strain TC 32-1)</name>
    <dbReference type="NCBI Taxonomy" id="747525"/>
    <lineage>
        <taxon>Eukaryota</taxon>
        <taxon>Fungi</taxon>
        <taxon>Dikarya</taxon>
        <taxon>Basidiomycota</taxon>
        <taxon>Agaricomycotina</taxon>
        <taxon>Agaricomycetes</taxon>
        <taxon>Russulales</taxon>
        <taxon>Bondarzewiaceae</taxon>
        <taxon>Heterobasidion</taxon>
        <taxon>Heterobasidion annosum species complex</taxon>
    </lineage>
</organism>
<keyword evidence="5 9" id="KW-0479">Metal-binding</keyword>
<feature type="binding site" description="axial binding residue" evidence="9">
    <location>
        <position position="443"/>
    </location>
    <ligand>
        <name>heme</name>
        <dbReference type="ChEBI" id="CHEBI:30413"/>
    </ligand>
    <ligandPart>
        <name>Fe</name>
        <dbReference type="ChEBI" id="CHEBI:18248"/>
    </ligandPart>
</feature>
<dbReference type="OrthoDB" id="2789670at2759"/>
<reference evidence="11 12" key="1">
    <citation type="journal article" date="2012" name="New Phytol.">
        <title>Insight into trade-off between wood decay and parasitism from the genome of a fungal forest pathogen.</title>
        <authorList>
            <person name="Olson A."/>
            <person name="Aerts A."/>
            <person name="Asiegbu F."/>
            <person name="Belbahri L."/>
            <person name="Bouzid O."/>
            <person name="Broberg A."/>
            <person name="Canback B."/>
            <person name="Coutinho P.M."/>
            <person name="Cullen D."/>
            <person name="Dalman K."/>
            <person name="Deflorio G."/>
            <person name="van Diepen L.T."/>
            <person name="Dunand C."/>
            <person name="Duplessis S."/>
            <person name="Durling M."/>
            <person name="Gonthier P."/>
            <person name="Grimwood J."/>
            <person name="Fossdal C.G."/>
            <person name="Hansson D."/>
            <person name="Henrissat B."/>
            <person name="Hietala A."/>
            <person name="Himmelstrand K."/>
            <person name="Hoffmeister D."/>
            <person name="Hogberg N."/>
            <person name="James T.Y."/>
            <person name="Karlsson M."/>
            <person name="Kohler A."/>
            <person name="Kues U."/>
            <person name="Lee Y.H."/>
            <person name="Lin Y.C."/>
            <person name="Lind M."/>
            <person name="Lindquist E."/>
            <person name="Lombard V."/>
            <person name="Lucas S."/>
            <person name="Lunden K."/>
            <person name="Morin E."/>
            <person name="Murat C."/>
            <person name="Park J."/>
            <person name="Raffaello T."/>
            <person name="Rouze P."/>
            <person name="Salamov A."/>
            <person name="Schmutz J."/>
            <person name="Solheim H."/>
            <person name="Stahlberg J."/>
            <person name="Velez H."/>
            <person name="de Vries R.P."/>
            <person name="Wiebenga A."/>
            <person name="Woodward S."/>
            <person name="Yakovlev I."/>
            <person name="Garbelotto M."/>
            <person name="Martin F."/>
            <person name="Grigoriev I.V."/>
            <person name="Stenlid J."/>
        </authorList>
    </citation>
    <scope>NUCLEOTIDE SEQUENCE [LARGE SCALE GENOMIC DNA]</scope>
    <source>
        <strain evidence="11 12">TC 32-1</strain>
    </source>
</reference>
<dbReference type="AlphaFoldDB" id="W4K1G6"/>
<dbReference type="InterPro" id="IPR036396">
    <property type="entry name" value="Cyt_P450_sf"/>
</dbReference>
<dbReference type="HOGENOM" id="CLU_001570_2_3_1"/>
<dbReference type="GO" id="GO:0004497">
    <property type="term" value="F:monooxygenase activity"/>
    <property type="evidence" value="ECO:0007669"/>
    <property type="project" value="UniProtKB-KW"/>
</dbReference>
<keyword evidence="6" id="KW-0560">Oxidoreductase</keyword>
<evidence type="ECO:0000313" key="12">
    <source>
        <dbReference type="Proteomes" id="UP000030671"/>
    </source>
</evidence>
<protein>
    <submittedName>
        <fullName evidence="11">Cytochrome P450 monooxygenase 79</fullName>
    </submittedName>
</protein>
<dbReference type="GO" id="GO:0016705">
    <property type="term" value="F:oxidoreductase activity, acting on paired donors, with incorporation or reduction of molecular oxygen"/>
    <property type="evidence" value="ECO:0007669"/>
    <property type="project" value="InterPro"/>
</dbReference>
<dbReference type="InterPro" id="IPR002401">
    <property type="entry name" value="Cyt_P450_E_grp-I"/>
</dbReference>
<dbReference type="PANTHER" id="PTHR46300:SF7">
    <property type="entry name" value="P450, PUTATIVE (EUROFUNG)-RELATED"/>
    <property type="match status" value="1"/>
</dbReference>
<dbReference type="Gene3D" id="1.10.630.10">
    <property type="entry name" value="Cytochrome P450"/>
    <property type="match status" value="1"/>
</dbReference>
<keyword evidence="8 11" id="KW-0503">Monooxygenase</keyword>
<keyword evidence="10" id="KW-0812">Transmembrane</keyword>
<feature type="transmembrane region" description="Helical" evidence="10">
    <location>
        <begin position="105"/>
        <end position="123"/>
    </location>
</feature>
<evidence type="ECO:0000256" key="7">
    <source>
        <dbReference type="ARBA" id="ARBA00023004"/>
    </source>
</evidence>
<dbReference type="EMBL" id="KI925460">
    <property type="protein sequence ID" value="ETW79564.1"/>
    <property type="molecule type" value="Genomic_DNA"/>
</dbReference>
<dbReference type="InterPro" id="IPR050364">
    <property type="entry name" value="Cytochrome_P450_fung"/>
</dbReference>
<evidence type="ECO:0000313" key="11">
    <source>
        <dbReference type="EMBL" id="ETW79564.1"/>
    </source>
</evidence>
<evidence type="ECO:0000256" key="9">
    <source>
        <dbReference type="PIRSR" id="PIRSR602401-1"/>
    </source>
</evidence>
<dbReference type="PRINTS" id="PR00385">
    <property type="entry name" value="P450"/>
</dbReference>
<accession>W4K1G6</accession>
<dbReference type="Proteomes" id="UP000030671">
    <property type="component" value="Unassembled WGS sequence"/>
</dbReference>
<evidence type="ECO:0000256" key="1">
    <source>
        <dbReference type="ARBA" id="ARBA00001971"/>
    </source>
</evidence>
<dbReference type="CDD" id="cd11065">
    <property type="entry name" value="CYP64-like"/>
    <property type="match status" value="1"/>
</dbReference>
<keyword evidence="12" id="KW-1185">Reference proteome</keyword>
<dbReference type="GO" id="GO:0020037">
    <property type="term" value="F:heme binding"/>
    <property type="evidence" value="ECO:0007669"/>
    <property type="project" value="InterPro"/>
</dbReference>
<dbReference type="RefSeq" id="XP_009547941.1">
    <property type="nucleotide sequence ID" value="XM_009549646.1"/>
</dbReference>
<dbReference type="GO" id="GO:0005506">
    <property type="term" value="F:iron ion binding"/>
    <property type="evidence" value="ECO:0007669"/>
    <property type="project" value="InterPro"/>
</dbReference>
<evidence type="ECO:0000256" key="3">
    <source>
        <dbReference type="ARBA" id="ARBA00010617"/>
    </source>
</evidence>
<evidence type="ECO:0000256" key="8">
    <source>
        <dbReference type="ARBA" id="ARBA00023033"/>
    </source>
</evidence>
<comment type="pathway">
    <text evidence="2">Secondary metabolite biosynthesis.</text>
</comment>
<proteinExistence type="inferred from homology"/>
<keyword evidence="4 9" id="KW-0349">Heme</keyword>
<feature type="transmembrane region" description="Helical" evidence="10">
    <location>
        <begin position="6"/>
        <end position="26"/>
    </location>
</feature>
<dbReference type="InterPro" id="IPR001128">
    <property type="entry name" value="Cyt_P450"/>
</dbReference>
<evidence type="ECO:0000256" key="2">
    <source>
        <dbReference type="ARBA" id="ARBA00005179"/>
    </source>
</evidence>
<dbReference type="eggNOG" id="KOG0156">
    <property type="taxonomic scope" value="Eukaryota"/>
</dbReference>
<dbReference type="KEGG" id="hir:HETIRDRAFT_49239"/>
<gene>
    <name evidence="11" type="primary">cpm79</name>
    <name evidence="11" type="ORF">HETIRDRAFT_49239</name>
</gene>
<comment type="cofactor">
    <cofactor evidence="1 9">
        <name>heme</name>
        <dbReference type="ChEBI" id="CHEBI:30413"/>
    </cofactor>
</comment>
<keyword evidence="10" id="KW-1133">Transmembrane helix</keyword>
<comment type="similarity">
    <text evidence="3">Belongs to the cytochrome P450 family.</text>
</comment>
<evidence type="ECO:0000256" key="5">
    <source>
        <dbReference type="ARBA" id="ARBA00022723"/>
    </source>
</evidence>
<dbReference type="PANTHER" id="PTHR46300">
    <property type="entry name" value="P450, PUTATIVE (EUROFUNG)-RELATED-RELATED"/>
    <property type="match status" value="1"/>
</dbReference>
<dbReference type="Pfam" id="PF00067">
    <property type="entry name" value="p450"/>
    <property type="match status" value="1"/>
</dbReference>
<name>W4K1G6_HETIT</name>
<dbReference type="SUPFAM" id="SSF48264">
    <property type="entry name" value="Cytochrome P450"/>
    <property type="match status" value="1"/>
</dbReference>
<keyword evidence="7 9" id="KW-0408">Iron</keyword>
<evidence type="ECO:0000256" key="10">
    <source>
        <dbReference type="SAM" id="Phobius"/>
    </source>
</evidence>
<dbReference type="PRINTS" id="PR00463">
    <property type="entry name" value="EP450I"/>
</dbReference>
<evidence type="ECO:0000256" key="6">
    <source>
        <dbReference type="ARBA" id="ARBA00023002"/>
    </source>
</evidence>
<keyword evidence="10" id="KW-0472">Membrane</keyword>